<dbReference type="PROSITE" id="PS50977">
    <property type="entry name" value="HTH_TETR_2"/>
    <property type="match status" value="1"/>
</dbReference>
<dbReference type="SUPFAM" id="SSF48498">
    <property type="entry name" value="Tetracyclin repressor-like, C-terminal domain"/>
    <property type="match status" value="1"/>
</dbReference>
<dbReference type="PANTHER" id="PTHR30055">
    <property type="entry name" value="HTH-TYPE TRANSCRIPTIONAL REGULATOR RUTR"/>
    <property type="match status" value="1"/>
</dbReference>
<dbReference type="InterPro" id="IPR023772">
    <property type="entry name" value="DNA-bd_HTH_TetR-type_CS"/>
</dbReference>
<dbReference type="Pfam" id="PF00440">
    <property type="entry name" value="TetR_N"/>
    <property type="match status" value="1"/>
</dbReference>
<evidence type="ECO:0000259" key="5">
    <source>
        <dbReference type="PROSITE" id="PS50977"/>
    </source>
</evidence>
<dbReference type="Pfam" id="PF14246">
    <property type="entry name" value="TetR_C_7"/>
    <property type="match status" value="1"/>
</dbReference>
<dbReference type="GO" id="GO:0003700">
    <property type="term" value="F:DNA-binding transcription factor activity"/>
    <property type="evidence" value="ECO:0007669"/>
    <property type="project" value="TreeGrafter"/>
</dbReference>
<keyword evidence="3" id="KW-0804">Transcription</keyword>
<dbReference type="InterPro" id="IPR039536">
    <property type="entry name" value="TetR_C_Proteobacteria"/>
</dbReference>
<evidence type="ECO:0000256" key="1">
    <source>
        <dbReference type="ARBA" id="ARBA00023015"/>
    </source>
</evidence>
<organism evidence="6">
    <name type="scientific">Magnetospirillum gryphiswaldense</name>
    <dbReference type="NCBI Taxonomy" id="55518"/>
    <lineage>
        <taxon>Bacteria</taxon>
        <taxon>Pseudomonadati</taxon>
        <taxon>Pseudomonadota</taxon>
        <taxon>Alphaproteobacteria</taxon>
        <taxon>Rhodospirillales</taxon>
        <taxon>Rhodospirillaceae</taxon>
        <taxon>Magnetospirillum</taxon>
    </lineage>
</organism>
<dbReference type="FunFam" id="1.10.10.60:FF:000141">
    <property type="entry name" value="TetR family transcriptional regulator"/>
    <property type="match status" value="1"/>
</dbReference>
<dbReference type="RefSeq" id="WP_106002716.1">
    <property type="nucleotide sequence ID" value="NZ_CP027527.1"/>
</dbReference>
<dbReference type="SUPFAM" id="SSF46689">
    <property type="entry name" value="Homeodomain-like"/>
    <property type="match status" value="1"/>
</dbReference>
<dbReference type="InterPro" id="IPR050109">
    <property type="entry name" value="HTH-type_TetR-like_transc_reg"/>
</dbReference>
<name>A4TZS6_9PROT</name>
<protein>
    <submittedName>
        <fullName evidence="6">Regulatory protein, TetR</fullName>
    </submittedName>
</protein>
<dbReference type="EMBL" id="CU459003">
    <property type="protein sequence ID" value="CAM76133.1"/>
    <property type="molecule type" value="Genomic_DNA"/>
</dbReference>
<dbReference type="InterPro" id="IPR001647">
    <property type="entry name" value="HTH_TetR"/>
</dbReference>
<evidence type="ECO:0000313" key="6">
    <source>
        <dbReference type="EMBL" id="CAM76133.1"/>
    </source>
</evidence>
<dbReference type="Gene3D" id="1.10.10.60">
    <property type="entry name" value="Homeodomain-like"/>
    <property type="match status" value="1"/>
</dbReference>
<sequence>MNKPLTPRSAAKRAAMLDAAQVCFLDKGYANTSVDEVAARAGVSKATIYAHFASKDALFGAIICRRCDDQSEGLANLALPEGQDAHTILTAIGLRLMTLFLSPEVMGIYRMVIAEAPRHPELAKTWYEAGPLRGKQRVGEVFEQMKAQGLLAYDAPTIRVVDMFISMLRGECFHRDMINLPANPIFSVDSTVKMAVDTMLRAYGPAIPPAP</sequence>
<keyword evidence="2 4" id="KW-0238">DNA-binding</keyword>
<dbReference type="Gene3D" id="1.10.357.10">
    <property type="entry name" value="Tetracycline Repressor, domain 2"/>
    <property type="match status" value="1"/>
</dbReference>
<evidence type="ECO:0000256" key="4">
    <source>
        <dbReference type="PROSITE-ProRule" id="PRU00335"/>
    </source>
</evidence>
<gene>
    <name evidence="6" type="ORF">MGR_3285</name>
</gene>
<accession>A4TZS6</accession>
<dbReference type="PROSITE" id="PS01081">
    <property type="entry name" value="HTH_TETR_1"/>
    <property type="match status" value="1"/>
</dbReference>
<proteinExistence type="predicted"/>
<dbReference type="PANTHER" id="PTHR30055:SF146">
    <property type="entry name" value="HTH-TYPE TRANSCRIPTIONAL DUAL REGULATOR CECR"/>
    <property type="match status" value="1"/>
</dbReference>
<dbReference type="InterPro" id="IPR009057">
    <property type="entry name" value="Homeodomain-like_sf"/>
</dbReference>
<evidence type="ECO:0000256" key="2">
    <source>
        <dbReference type="ARBA" id="ARBA00023125"/>
    </source>
</evidence>
<dbReference type="GO" id="GO:0000976">
    <property type="term" value="F:transcription cis-regulatory region binding"/>
    <property type="evidence" value="ECO:0007669"/>
    <property type="project" value="TreeGrafter"/>
</dbReference>
<reference evidence="6" key="1">
    <citation type="journal article" date="2007" name="J. Bacteriol.">
        <title>Comparative genome analysis of four magnetotactic bacteria reveals a complex set of group-specific genes implicated in magnetosome biomineralization and function.</title>
        <authorList>
            <person name="Richter M."/>
            <person name="Kube M."/>
            <person name="Bazylinski D.A."/>
            <person name="Lombardot T."/>
            <person name="Gloeckner F.O."/>
            <person name="Reinhardt R."/>
            <person name="Schueler D."/>
        </authorList>
    </citation>
    <scope>NUCLEOTIDE SEQUENCE</scope>
    <source>
        <strain evidence="6">MSR-1</strain>
    </source>
</reference>
<keyword evidence="1" id="KW-0805">Transcription regulation</keyword>
<dbReference type="InterPro" id="IPR036271">
    <property type="entry name" value="Tet_transcr_reg_TetR-rel_C_sf"/>
</dbReference>
<dbReference type="AlphaFoldDB" id="A4TZS6"/>
<evidence type="ECO:0000256" key="3">
    <source>
        <dbReference type="ARBA" id="ARBA00023163"/>
    </source>
</evidence>
<feature type="domain" description="HTH tetR-type" evidence="5">
    <location>
        <begin position="10"/>
        <end position="70"/>
    </location>
</feature>
<dbReference type="PRINTS" id="PR00455">
    <property type="entry name" value="HTHTETR"/>
</dbReference>
<feature type="DNA-binding region" description="H-T-H motif" evidence="4">
    <location>
        <begin position="33"/>
        <end position="52"/>
    </location>
</feature>